<gene>
    <name evidence="2" type="ordered locus">DaAHT2_0205</name>
</gene>
<dbReference type="KEGG" id="dak:DaAHT2_0205"/>
<sequence>MSDSVYPTAEQPRTTTAKIVYILYLAGIIIGLTAVIGVVIAYINRTEAPAWLASHYRFQIRTFWIGMLYLLLGSILATVVVGWLLVLFWLIWLIVRCAQGMRYLDRHEPLPNPTTWWFN</sequence>
<keyword evidence="1" id="KW-1133">Transmembrane helix</keyword>
<dbReference type="AlphaFoldDB" id="D6Z634"/>
<organism evidence="2 3">
    <name type="scientific">Desulfurivibrio alkaliphilus (strain DSM 19089 / UNIQEM U267 / AHT2)</name>
    <dbReference type="NCBI Taxonomy" id="589865"/>
    <lineage>
        <taxon>Bacteria</taxon>
        <taxon>Pseudomonadati</taxon>
        <taxon>Thermodesulfobacteriota</taxon>
        <taxon>Desulfobulbia</taxon>
        <taxon>Desulfobulbales</taxon>
        <taxon>Desulfobulbaceae</taxon>
        <taxon>Desulfurivibrio</taxon>
    </lineage>
</organism>
<evidence type="ECO:0008006" key="4">
    <source>
        <dbReference type="Google" id="ProtNLM"/>
    </source>
</evidence>
<keyword evidence="1" id="KW-0812">Transmembrane</keyword>
<dbReference type="STRING" id="589865.DaAHT2_0205"/>
<keyword evidence="3" id="KW-1185">Reference proteome</keyword>
<name>D6Z634_DESAT</name>
<dbReference type="RefSeq" id="WP_013162447.1">
    <property type="nucleotide sequence ID" value="NC_014216.1"/>
</dbReference>
<dbReference type="InParanoid" id="D6Z634"/>
<reference evidence="3" key="1">
    <citation type="submission" date="2010-02" db="EMBL/GenBank/DDBJ databases">
        <title>Complete sequence of Desulfurivibrio alkaliphilus AHT2.</title>
        <authorList>
            <consortium name="US DOE Joint Genome Institute"/>
            <person name="Pitluck S."/>
            <person name="Chertkov O."/>
            <person name="Detter J.C."/>
            <person name="Han C."/>
            <person name="Tapia R."/>
            <person name="Larimer F."/>
            <person name="Land M."/>
            <person name="Hauser L."/>
            <person name="Kyrpides N."/>
            <person name="Mikhailova N."/>
            <person name="Sorokin D.Y."/>
            <person name="Muyzer G."/>
            <person name="Woyke T."/>
        </authorList>
    </citation>
    <scope>NUCLEOTIDE SEQUENCE [LARGE SCALE GENOMIC DNA]</scope>
    <source>
        <strain evidence="3">DSM 19089 / UNIQEM U267 / AHT2</strain>
    </source>
</reference>
<evidence type="ECO:0000313" key="2">
    <source>
        <dbReference type="EMBL" id="ADH84916.1"/>
    </source>
</evidence>
<dbReference type="EMBL" id="CP001940">
    <property type="protein sequence ID" value="ADH84916.1"/>
    <property type="molecule type" value="Genomic_DNA"/>
</dbReference>
<dbReference type="Proteomes" id="UP000001508">
    <property type="component" value="Chromosome"/>
</dbReference>
<feature type="transmembrane region" description="Helical" evidence="1">
    <location>
        <begin position="63"/>
        <end position="95"/>
    </location>
</feature>
<dbReference type="eggNOG" id="COG3671">
    <property type="taxonomic scope" value="Bacteria"/>
</dbReference>
<dbReference type="HOGENOM" id="CLU_129294_2_0_7"/>
<evidence type="ECO:0000313" key="3">
    <source>
        <dbReference type="Proteomes" id="UP000001508"/>
    </source>
</evidence>
<accession>D6Z634</accession>
<keyword evidence="1" id="KW-0472">Membrane</keyword>
<protein>
    <recommendedName>
        <fullName evidence="4">Transmembrane protein</fullName>
    </recommendedName>
</protein>
<feature type="transmembrane region" description="Helical" evidence="1">
    <location>
        <begin position="21"/>
        <end position="43"/>
    </location>
</feature>
<evidence type="ECO:0000256" key="1">
    <source>
        <dbReference type="SAM" id="Phobius"/>
    </source>
</evidence>
<proteinExistence type="predicted"/>
<dbReference type="OrthoDB" id="5405464at2"/>